<dbReference type="OrthoDB" id="10456863at2759"/>
<sequence length="209" mass="21617">MIGPATFRIGAPTCRSSEILATGLASSSRGGPFVCPEASVKISLRVDLRGGEPSGVIATLVDSGATKTGSLSFWSSTTILAVTVEANCSPGGARSDALRISVYSALSSLSRGLANVRAPVNESTAKLPLDGNSATKPYRRSPFKPLSKSTAVKLYMVEPITALSDTRTVIGSCGHRGALSLASSITIFTETAMLWGLPIDVVSNARISK</sequence>
<name>A0A6V7HCU7_9HYME</name>
<accession>A0A6V7HCU7</accession>
<protein>
    <submittedName>
        <fullName evidence="1">Uncharacterized protein</fullName>
    </submittedName>
</protein>
<organism evidence="1 2">
    <name type="scientific">Heterotrigona itama</name>
    <dbReference type="NCBI Taxonomy" id="395501"/>
    <lineage>
        <taxon>Eukaryota</taxon>
        <taxon>Metazoa</taxon>
        <taxon>Ecdysozoa</taxon>
        <taxon>Arthropoda</taxon>
        <taxon>Hexapoda</taxon>
        <taxon>Insecta</taxon>
        <taxon>Pterygota</taxon>
        <taxon>Neoptera</taxon>
        <taxon>Endopterygota</taxon>
        <taxon>Hymenoptera</taxon>
        <taxon>Apocrita</taxon>
        <taxon>Aculeata</taxon>
        <taxon>Apoidea</taxon>
        <taxon>Anthophila</taxon>
        <taxon>Apidae</taxon>
        <taxon>Heterotrigona</taxon>
    </lineage>
</organism>
<proteinExistence type="predicted"/>
<gene>
    <name evidence="1" type="ORF">MHI_LOCUS693823</name>
</gene>
<comment type="caution">
    <text evidence="1">The sequence shown here is derived from an EMBL/GenBank/DDBJ whole genome shotgun (WGS) entry which is preliminary data.</text>
</comment>
<dbReference type="AlphaFoldDB" id="A0A6V7HCU7"/>
<evidence type="ECO:0000313" key="2">
    <source>
        <dbReference type="Proteomes" id="UP000752696"/>
    </source>
</evidence>
<reference evidence="1" key="1">
    <citation type="submission" date="2020-07" db="EMBL/GenBank/DDBJ databases">
        <authorList>
            <person name="Nazaruddin N."/>
        </authorList>
    </citation>
    <scope>NUCLEOTIDE SEQUENCE</scope>
</reference>
<dbReference type="EMBL" id="CAJDYZ010009645">
    <property type="protein sequence ID" value="CAD1476908.1"/>
    <property type="molecule type" value="Genomic_DNA"/>
</dbReference>
<keyword evidence="2" id="KW-1185">Reference proteome</keyword>
<evidence type="ECO:0000313" key="1">
    <source>
        <dbReference type="EMBL" id="CAD1476908.1"/>
    </source>
</evidence>
<dbReference type="Proteomes" id="UP000752696">
    <property type="component" value="Unassembled WGS sequence"/>
</dbReference>